<dbReference type="InterPro" id="IPR008532">
    <property type="entry name" value="NFACT_RNA-bd"/>
</dbReference>
<reference evidence="7 8" key="1">
    <citation type="journal article" date="2015" name="Genome Announc.">
        <title>Expanding the biotechnology potential of lactobacilli through comparative genomics of 213 strains and associated genera.</title>
        <authorList>
            <person name="Sun Z."/>
            <person name="Harris H.M."/>
            <person name="McCann A."/>
            <person name="Guo C."/>
            <person name="Argimon S."/>
            <person name="Zhang W."/>
            <person name="Yang X."/>
            <person name="Jeffery I.B."/>
            <person name="Cooney J.C."/>
            <person name="Kagawa T.F."/>
            <person name="Liu W."/>
            <person name="Song Y."/>
            <person name="Salvetti E."/>
            <person name="Wrobel A."/>
            <person name="Rasinkangas P."/>
            <person name="Parkhill J."/>
            <person name="Rea M.C."/>
            <person name="O'Sullivan O."/>
            <person name="Ritari J."/>
            <person name="Douillard F.P."/>
            <person name="Paul Ross R."/>
            <person name="Yang R."/>
            <person name="Briner A.E."/>
            <person name="Felis G.E."/>
            <person name="de Vos W.M."/>
            <person name="Barrangou R."/>
            <person name="Klaenhammer T.R."/>
            <person name="Caufield P.W."/>
            <person name="Cui Y."/>
            <person name="Zhang H."/>
            <person name="O'Toole P.W."/>
        </authorList>
    </citation>
    <scope>NUCLEOTIDE SEQUENCE [LARGE SCALE GENOMIC DNA]</scope>
    <source>
        <strain evidence="7 8">DSM 20452</strain>
    </source>
</reference>
<keyword evidence="5" id="KW-0175">Coiled coil</keyword>
<accession>A0A0R2ATR9</accession>
<evidence type="ECO:0000256" key="2">
    <source>
        <dbReference type="ARBA" id="ARBA00022730"/>
    </source>
</evidence>
<comment type="caution">
    <text evidence="7">The sequence shown here is derived from an EMBL/GenBank/DDBJ whole genome shotgun (WGS) entry which is preliminary data.</text>
</comment>
<gene>
    <name evidence="5" type="primary">rqcH</name>
    <name evidence="7" type="ORF">FC48_GL001839</name>
</gene>
<dbReference type="GO" id="GO:0043023">
    <property type="term" value="F:ribosomal large subunit binding"/>
    <property type="evidence" value="ECO:0007669"/>
    <property type="project" value="UniProtKB-UniRule"/>
</dbReference>
<evidence type="ECO:0000313" key="8">
    <source>
        <dbReference type="Proteomes" id="UP000051612"/>
    </source>
</evidence>
<dbReference type="Pfam" id="PF05670">
    <property type="entry name" value="NFACT-R_1"/>
    <property type="match status" value="1"/>
</dbReference>
<keyword evidence="2 5" id="KW-0699">rRNA-binding</keyword>
<dbReference type="FunFam" id="2.30.310.10:FF:000004">
    <property type="entry name" value="Fibronectin-binding protein A"/>
    <property type="match status" value="1"/>
</dbReference>
<dbReference type="GO" id="GO:1990112">
    <property type="term" value="C:RQC complex"/>
    <property type="evidence" value="ECO:0007669"/>
    <property type="project" value="TreeGrafter"/>
</dbReference>
<comment type="similarity">
    <text evidence="5">Belongs to the NEMF family.</text>
</comment>
<feature type="domain" description="NFACT RNA-binding" evidence="6">
    <location>
        <begin position="444"/>
        <end position="533"/>
    </location>
</feature>
<evidence type="ECO:0000313" key="7">
    <source>
        <dbReference type="EMBL" id="KRM70311.1"/>
    </source>
</evidence>
<dbReference type="GO" id="GO:0072344">
    <property type="term" value="P:rescue of stalled ribosome"/>
    <property type="evidence" value="ECO:0007669"/>
    <property type="project" value="UniProtKB-UniRule"/>
</dbReference>
<dbReference type="InterPro" id="IPR051608">
    <property type="entry name" value="RQC_Subunit_NEMF"/>
</dbReference>
<keyword evidence="4 5" id="KW-0648">Protein biosynthesis</keyword>
<dbReference type="PANTHER" id="PTHR15239:SF6">
    <property type="entry name" value="RIBOSOME QUALITY CONTROL COMPLEX SUBUNIT NEMF"/>
    <property type="match status" value="1"/>
</dbReference>
<dbReference type="Proteomes" id="UP000051612">
    <property type="component" value="Unassembled WGS sequence"/>
</dbReference>
<dbReference type="RefSeq" id="WP_056960558.1">
    <property type="nucleotide sequence ID" value="NZ_AYYN01000176.1"/>
</dbReference>
<dbReference type="Gene3D" id="2.30.310.10">
    <property type="entry name" value="ibrinogen binding protein from staphylococcus aureus domain"/>
    <property type="match status" value="1"/>
</dbReference>
<comment type="subunit">
    <text evidence="5">Associates with stalled 50S ribosomal subunits. Binds to RqcP.</text>
</comment>
<keyword evidence="1 5" id="KW-0820">tRNA-binding</keyword>
<sequence length="561" mass="64193">MAFDGIFTRAMANELNELLLDGRVMKISQPYANEVILTIRQNRHNYPVLLSAHPNYARVQVTEIPYTNPPIPTNFTMVLRKYLEGAKLVKLEQLNCDRVLNFYFMTRNELGDRLPLILSVEIMGRYSNIILVEQETNKILDTVKHVGMDQNRYRTLLPGATYKNPPAQTKRDPFSDQDKLYLELVKDYPNREVLAMQLVKTYQGLSRQSALQLAKMLHKGRDLSTSFNAFLEQTKHPKANIFTEKNKLAFDIFTHHTTQQEFATLSEMLDSYYQEKAVRDRVFHQGAKLIHIVKKELSKNQTKLKKLTKELKNTDKADDLRVKGELLTTYLYQVKPNATSVTLPNYYDGEKPVKITLSPQLSPAQNSQKYFKKYQKLKNAVAHIEQQLALTKAEIAYLESVQMQLELAQPSDLNDIELELQTAGYLTQTKQQKKRKPKLSKPETFVATDGTEISIGKNNLQNDRLSLKTAQKNHYWLHVKDIPGSHVIVHSSQPTQETLLQAASLAAYYSKARGSANVPVDYVQVRHLRKPNGAKPGFVIYEGQKTLYVTPDKALVAKLKN</sequence>
<dbReference type="AlphaFoldDB" id="A0A0R2ATR9"/>
<dbReference type="InterPro" id="IPR043682">
    <property type="entry name" value="RqcH_bacterial"/>
</dbReference>
<evidence type="ECO:0000259" key="6">
    <source>
        <dbReference type="Pfam" id="PF05670"/>
    </source>
</evidence>
<dbReference type="PATRIC" id="fig|1423772.3.peg.1961"/>
<dbReference type="GO" id="GO:0000049">
    <property type="term" value="F:tRNA binding"/>
    <property type="evidence" value="ECO:0007669"/>
    <property type="project" value="UniProtKB-UniRule"/>
</dbReference>
<evidence type="ECO:0000256" key="5">
    <source>
        <dbReference type="HAMAP-Rule" id="MF_00844"/>
    </source>
</evidence>
<dbReference type="HAMAP" id="MF_00844_B">
    <property type="entry name" value="RqcH_B"/>
    <property type="match status" value="1"/>
</dbReference>
<comment type="function">
    <text evidence="5">Key component of the ribosome quality control system (RQC), a ribosome-associated complex that mediates the extraction of incompletely synthesized nascent chains from stalled ribosomes and their subsequent degradation. RqcH recruits Ala-charged tRNA, and with RqcP directs the elongation of stalled nascent chains on 50S ribosomal subunits, leading to non-templated C-terminal alanine extensions (Ala tail). The Ala tail promotes nascent chain degradation. May add between 1 and at least 8 Ala residues. Binds to stalled 50S ribosomal subunits.</text>
</comment>
<proteinExistence type="inferred from homology"/>
<evidence type="ECO:0000256" key="3">
    <source>
        <dbReference type="ARBA" id="ARBA00022884"/>
    </source>
</evidence>
<dbReference type="EMBL" id="AYYN01000176">
    <property type="protein sequence ID" value="KRM70311.1"/>
    <property type="molecule type" value="Genomic_DNA"/>
</dbReference>
<organism evidence="7 8">
    <name type="scientific">Ligilactobacillus murinus DSM 20452 = NBRC 14221</name>
    <dbReference type="NCBI Taxonomy" id="1423772"/>
    <lineage>
        <taxon>Bacteria</taxon>
        <taxon>Bacillati</taxon>
        <taxon>Bacillota</taxon>
        <taxon>Bacilli</taxon>
        <taxon>Lactobacillales</taxon>
        <taxon>Lactobacillaceae</taxon>
        <taxon>Ligilactobacillus</taxon>
    </lineage>
</organism>
<dbReference type="GO" id="GO:0019843">
    <property type="term" value="F:rRNA binding"/>
    <property type="evidence" value="ECO:0007669"/>
    <property type="project" value="UniProtKB-UniRule"/>
</dbReference>
<feature type="coiled-coil region" evidence="5">
    <location>
        <begin position="290"/>
        <end position="317"/>
    </location>
</feature>
<dbReference type="PANTHER" id="PTHR15239">
    <property type="entry name" value="NUCLEAR EXPORT MEDIATOR FACTOR NEMF"/>
    <property type="match status" value="1"/>
</dbReference>
<keyword evidence="3 5" id="KW-0694">RNA-binding</keyword>
<dbReference type="Pfam" id="PF05833">
    <property type="entry name" value="NFACT_N"/>
    <property type="match status" value="1"/>
</dbReference>
<protein>
    <recommendedName>
        <fullName evidence="5">Rqc2 homolog RqcH</fullName>
        <shortName evidence="5">RqcH</shortName>
    </recommendedName>
</protein>
<name>A0A0R2ATR9_9LACO</name>
<evidence type="ECO:0000256" key="1">
    <source>
        <dbReference type="ARBA" id="ARBA00022555"/>
    </source>
</evidence>
<dbReference type="Gene3D" id="3.40.970.40">
    <property type="entry name" value="fibrinogen binding protein from staphylococcus aureus domain like"/>
    <property type="match status" value="1"/>
</dbReference>
<evidence type="ECO:0000256" key="4">
    <source>
        <dbReference type="ARBA" id="ARBA00022917"/>
    </source>
</evidence>